<dbReference type="Gene3D" id="3.40.50.300">
    <property type="entry name" value="P-loop containing nucleotide triphosphate hydrolases"/>
    <property type="match status" value="1"/>
</dbReference>
<accession>A0ABD6CE02</accession>
<comment type="similarity">
    <text evidence="1 5">Belongs to the CDC6/cdc18 family.</text>
</comment>
<reference evidence="8 9" key="1">
    <citation type="journal article" date="2019" name="Int. J. Syst. Evol. Microbiol.">
        <title>The Global Catalogue of Microorganisms (GCM) 10K type strain sequencing project: providing services to taxonomists for standard genome sequencing and annotation.</title>
        <authorList>
            <consortium name="The Broad Institute Genomics Platform"/>
            <consortium name="The Broad Institute Genome Sequencing Center for Infectious Disease"/>
            <person name="Wu L."/>
            <person name="Ma J."/>
        </authorList>
    </citation>
    <scope>NUCLEOTIDE SEQUENCE [LARGE SCALE GENOMIC DNA]</scope>
    <source>
        <strain evidence="8 9">CGMCC 1.12125</strain>
    </source>
</reference>
<dbReference type="Proteomes" id="UP001597119">
    <property type="component" value="Unassembled WGS sequence"/>
</dbReference>
<evidence type="ECO:0000313" key="8">
    <source>
        <dbReference type="EMBL" id="MFD1588425.1"/>
    </source>
</evidence>
<evidence type="ECO:0000259" key="7">
    <source>
        <dbReference type="SMART" id="SM01074"/>
    </source>
</evidence>
<keyword evidence="4 5" id="KW-0067">ATP-binding</keyword>
<dbReference type="InterPro" id="IPR050311">
    <property type="entry name" value="ORC1/CDC6"/>
</dbReference>
<dbReference type="RefSeq" id="WP_247382103.1">
    <property type="nucleotide sequence ID" value="NZ_JALLGV010000014.1"/>
</dbReference>
<protein>
    <recommendedName>
        <fullName evidence="5">ORC1-type DNA replication protein</fullName>
    </recommendedName>
</protein>
<feature type="binding site" evidence="5">
    <location>
        <position position="225"/>
    </location>
    <ligand>
        <name>ATP</name>
        <dbReference type="ChEBI" id="CHEBI:30616"/>
    </ligand>
</feature>
<dbReference type="InterPro" id="IPR055237">
    <property type="entry name" value="Cdc6_lid"/>
</dbReference>
<dbReference type="InterPro" id="IPR036390">
    <property type="entry name" value="WH_DNA-bd_sf"/>
</dbReference>
<feature type="binding site" evidence="5">
    <location>
        <position position="237"/>
    </location>
    <ligand>
        <name>ATP</name>
        <dbReference type="ChEBI" id="CHEBI:30616"/>
    </ligand>
</feature>
<dbReference type="Gene3D" id="1.10.8.60">
    <property type="match status" value="1"/>
</dbReference>
<dbReference type="InterPro" id="IPR041664">
    <property type="entry name" value="AAA_16"/>
</dbReference>
<dbReference type="InterPro" id="IPR014277">
    <property type="entry name" value="Orc1/Cdc6_arc"/>
</dbReference>
<evidence type="ECO:0000259" key="6">
    <source>
        <dbReference type="SMART" id="SM00382"/>
    </source>
</evidence>
<keyword evidence="3 5" id="KW-0547">Nucleotide-binding</keyword>
<dbReference type="InterPro" id="IPR036388">
    <property type="entry name" value="WH-like_DNA-bd_sf"/>
</dbReference>
<dbReference type="SUPFAM" id="SSF52540">
    <property type="entry name" value="P-loop containing nucleoside triphosphate hydrolases"/>
    <property type="match status" value="1"/>
</dbReference>
<feature type="binding site" evidence="5">
    <location>
        <begin position="78"/>
        <end position="82"/>
    </location>
    <ligand>
        <name>ATP</name>
        <dbReference type="ChEBI" id="CHEBI:30616"/>
    </ligand>
</feature>
<proteinExistence type="inferred from homology"/>
<dbReference type="GO" id="GO:0005524">
    <property type="term" value="F:ATP binding"/>
    <property type="evidence" value="ECO:0007669"/>
    <property type="project" value="UniProtKB-UniRule"/>
</dbReference>
<comment type="function">
    <text evidence="5">Involved in regulation of DNA replication.</text>
</comment>
<evidence type="ECO:0000256" key="3">
    <source>
        <dbReference type="ARBA" id="ARBA00022741"/>
    </source>
</evidence>
<keyword evidence="9" id="KW-1185">Reference proteome</keyword>
<evidence type="ECO:0000256" key="5">
    <source>
        <dbReference type="HAMAP-Rule" id="MF_01407"/>
    </source>
</evidence>
<dbReference type="InterPro" id="IPR015163">
    <property type="entry name" value="Cdc6_C"/>
</dbReference>
<dbReference type="Pfam" id="PF13191">
    <property type="entry name" value="AAA_16"/>
    <property type="match status" value="1"/>
</dbReference>
<dbReference type="PANTHER" id="PTHR10763:SF22">
    <property type="entry name" value="ORC1-TYPE DNA REPLICATION PROTEIN"/>
    <property type="match status" value="1"/>
</dbReference>
<dbReference type="SMART" id="SM00382">
    <property type="entry name" value="AAA"/>
    <property type="match status" value="1"/>
</dbReference>
<dbReference type="FunFam" id="1.10.8.60:FF:000073">
    <property type="entry name" value="ORC1-type DNA replication protein"/>
    <property type="match status" value="1"/>
</dbReference>
<dbReference type="SMART" id="SM01074">
    <property type="entry name" value="Cdc6_C"/>
    <property type="match status" value="1"/>
</dbReference>
<evidence type="ECO:0000256" key="4">
    <source>
        <dbReference type="ARBA" id="ARBA00022840"/>
    </source>
</evidence>
<dbReference type="GO" id="GO:0006260">
    <property type="term" value="P:DNA replication"/>
    <property type="evidence" value="ECO:0007669"/>
    <property type="project" value="UniProtKB-UniRule"/>
</dbReference>
<dbReference type="EMBL" id="JBHUDJ010000012">
    <property type="protein sequence ID" value="MFD1588425.1"/>
    <property type="molecule type" value="Genomic_DNA"/>
</dbReference>
<dbReference type="CDD" id="cd08768">
    <property type="entry name" value="Cdc6_C"/>
    <property type="match status" value="1"/>
</dbReference>
<dbReference type="Pfam" id="PF09079">
    <property type="entry name" value="WHD_Cdc6"/>
    <property type="match status" value="1"/>
</dbReference>
<dbReference type="InterPro" id="IPR003593">
    <property type="entry name" value="AAA+_ATPase"/>
</dbReference>
<dbReference type="Pfam" id="PF22703">
    <property type="entry name" value="Cdc6_lid"/>
    <property type="match status" value="1"/>
</dbReference>
<gene>
    <name evidence="8" type="ORF">ACFR9U_15690</name>
</gene>
<dbReference type="AlphaFoldDB" id="A0ABD6CE02"/>
<name>A0ABD6CE02_9EURY</name>
<evidence type="ECO:0000256" key="2">
    <source>
        <dbReference type="ARBA" id="ARBA00022705"/>
    </source>
</evidence>
<dbReference type="NCBIfam" id="TIGR02928">
    <property type="entry name" value="orc1/cdc6 family replication initiation protein"/>
    <property type="match status" value="1"/>
</dbReference>
<dbReference type="InterPro" id="IPR027417">
    <property type="entry name" value="P-loop_NTPase"/>
</dbReference>
<dbReference type="Gene3D" id="1.10.10.10">
    <property type="entry name" value="Winged helix-like DNA-binding domain superfamily/Winged helix DNA-binding domain"/>
    <property type="match status" value="1"/>
</dbReference>
<feature type="domain" description="Cdc6 C-terminal" evidence="7">
    <location>
        <begin position="322"/>
        <end position="404"/>
    </location>
</feature>
<keyword evidence="2 5" id="KW-0235">DNA replication</keyword>
<dbReference type="SUPFAM" id="SSF46785">
    <property type="entry name" value="Winged helix' DNA-binding domain"/>
    <property type="match status" value="1"/>
</dbReference>
<evidence type="ECO:0000256" key="1">
    <source>
        <dbReference type="ARBA" id="ARBA00006184"/>
    </source>
</evidence>
<evidence type="ECO:0000313" key="9">
    <source>
        <dbReference type="Proteomes" id="UP001597119"/>
    </source>
</evidence>
<comment type="caution">
    <text evidence="8">The sequence shown here is derived from an EMBL/GenBank/DDBJ whole genome shotgun (WGS) entry which is preliminary data.</text>
</comment>
<organism evidence="8 9">
    <name type="scientific">Halorientalis brevis</name>
    <dbReference type="NCBI Taxonomy" id="1126241"/>
    <lineage>
        <taxon>Archaea</taxon>
        <taxon>Methanobacteriati</taxon>
        <taxon>Methanobacteriota</taxon>
        <taxon>Stenosarchaea group</taxon>
        <taxon>Halobacteria</taxon>
        <taxon>Halobacteriales</taxon>
        <taxon>Haloarculaceae</taxon>
        <taxon>Halorientalis</taxon>
    </lineage>
</organism>
<dbReference type="HAMAP" id="MF_01407">
    <property type="entry name" value="ORC1_type_DNA_replic_protein"/>
    <property type="match status" value="1"/>
</dbReference>
<feature type="domain" description="AAA+ ATPase" evidence="6">
    <location>
        <begin position="66"/>
        <end position="244"/>
    </location>
</feature>
<sequence>MAPQDGLDTEPDPLFDSVELTGGDPIFERRELVTIDHLPTEDRIVGRDDQIKMIANEIGPAVSGAPPNSVMIYGKTGSGKSLVAKHVMKRSEQEAERRENDLAVAYANCSQAKGNADALQQLGQQINPSESSISFPERGISENEYFNRVWDVLDEFYDAAIFTLDEIDRLKNDDLLMILSRAGETGSVETPIGVIAISNKINYRDQMSERTKSSFGHNEYIFDPYDATQLREILDNRKDAFKDGKLGDAVIPRAAALGAKEHGDARKAMRLLRYAGDYAKNNGAEMVKEDHLLEVRASAEAERLRDLVSGLPSHTRHVLSGLAALTRQNNDQEWFRTTQIIDAYERVCEKEGTDSLTKDRIRQLLKELAFLEVTENRSNHGGKGTGSYKEHRLMWDAETVSRMHTRQ</sequence>
<dbReference type="PANTHER" id="PTHR10763">
    <property type="entry name" value="CELL DIVISION CONTROL PROTEIN 6-RELATED"/>
    <property type="match status" value="1"/>
</dbReference>